<dbReference type="InterPro" id="IPR023434">
    <property type="entry name" value="Arginosuc_synth_type_1_subfam"/>
</dbReference>
<feature type="domain" description="Arginosuccinate synthase C-terminal" evidence="14">
    <location>
        <begin position="179"/>
        <end position="280"/>
    </location>
</feature>
<accession>A0AAW1KNN5</accession>
<dbReference type="Pfam" id="PF00764">
    <property type="entry name" value="Arginosuc_synth"/>
    <property type="match status" value="2"/>
</dbReference>
<keyword evidence="6" id="KW-0055">Arginine biosynthesis</keyword>
<comment type="catalytic activity">
    <reaction evidence="12">
        <text>L-citrulline + L-aspartate + ATP = 2-(N(omega)-L-arginino)succinate + AMP + diphosphate + H(+)</text>
        <dbReference type="Rhea" id="RHEA:10932"/>
        <dbReference type="ChEBI" id="CHEBI:15378"/>
        <dbReference type="ChEBI" id="CHEBI:29991"/>
        <dbReference type="ChEBI" id="CHEBI:30616"/>
        <dbReference type="ChEBI" id="CHEBI:33019"/>
        <dbReference type="ChEBI" id="CHEBI:57472"/>
        <dbReference type="ChEBI" id="CHEBI:57743"/>
        <dbReference type="ChEBI" id="CHEBI:456215"/>
        <dbReference type="EC" id="6.3.4.5"/>
    </reaction>
</comment>
<dbReference type="InterPro" id="IPR024074">
    <property type="entry name" value="AS_cat/multimer_dom_body"/>
</dbReference>
<evidence type="ECO:0000256" key="11">
    <source>
        <dbReference type="ARBA" id="ARBA00029916"/>
    </source>
</evidence>
<comment type="caution">
    <text evidence="15">The sequence shown here is derived from an EMBL/GenBank/DDBJ whole genome shotgun (WGS) entry which is preliminary data.</text>
</comment>
<evidence type="ECO:0000256" key="7">
    <source>
        <dbReference type="ARBA" id="ARBA00022598"/>
    </source>
</evidence>
<evidence type="ECO:0000256" key="10">
    <source>
        <dbReference type="ARBA" id="ARBA00022840"/>
    </source>
</evidence>
<dbReference type="PANTHER" id="PTHR11587:SF2">
    <property type="entry name" value="ARGININOSUCCINATE SYNTHASE"/>
    <property type="match status" value="1"/>
</dbReference>
<dbReference type="Gene3D" id="3.40.50.620">
    <property type="entry name" value="HUPs"/>
    <property type="match status" value="2"/>
</dbReference>
<dbReference type="AlphaFoldDB" id="A0AAW1KNN5"/>
<reference evidence="15 16" key="1">
    <citation type="journal article" date="2024" name="BMC Genomics">
        <title>De novo assembly and annotation of Popillia japonica's genome with initial clues to its potential as an invasive pest.</title>
        <authorList>
            <person name="Cucini C."/>
            <person name="Boschi S."/>
            <person name="Funari R."/>
            <person name="Cardaioli E."/>
            <person name="Iannotti N."/>
            <person name="Marturano G."/>
            <person name="Paoli F."/>
            <person name="Bruttini M."/>
            <person name="Carapelli A."/>
            <person name="Frati F."/>
            <person name="Nardi F."/>
        </authorList>
    </citation>
    <scope>NUCLEOTIDE SEQUENCE [LARGE SCALE GENOMIC DNA]</scope>
    <source>
        <strain evidence="15">DMR45628</strain>
    </source>
</reference>
<evidence type="ECO:0000313" key="15">
    <source>
        <dbReference type="EMBL" id="KAK9721167.1"/>
    </source>
</evidence>
<comment type="pathway">
    <text evidence="2">Nitrogen metabolism; urea cycle; (N(omega)-L-arginino)succinate from L-aspartate and L-citrulline: step 1/1.</text>
</comment>
<feature type="domain" description="Arginosuccinate synthase-like N-terminal" evidence="13">
    <location>
        <begin position="5"/>
        <end position="78"/>
    </location>
</feature>
<evidence type="ECO:0000313" key="16">
    <source>
        <dbReference type="Proteomes" id="UP001458880"/>
    </source>
</evidence>
<evidence type="ECO:0000256" key="6">
    <source>
        <dbReference type="ARBA" id="ARBA00022571"/>
    </source>
</evidence>
<keyword evidence="5" id="KW-0835">Urea cycle</keyword>
<name>A0AAW1KNN5_POPJA</name>
<dbReference type="InterPro" id="IPR018223">
    <property type="entry name" value="Arginosuc_synth_CS"/>
</dbReference>
<dbReference type="InterPro" id="IPR001518">
    <property type="entry name" value="Arginosuc_synth"/>
</dbReference>
<comment type="pathway">
    <text evidence="1">Amino-acid biosynthesis; L-arginine biosynthesis; L-arginine from L-ornithine and carbamoyl phosphate: step 2/3.</text>
</comment>
<dbReference type="SUPFAM" id="SSF69864">
    <property type="entry name" value="Argininosuccinate synthetase, C-terminal domain"/>
    <property type="match status" value="1"/>
</dbReference>
<evidence type="ECO:0000256" key="12">
    <source>
        <dbReference type="ARBA" id="ARBA00049077"/>
    </source>
</evidence>
<evidence type="ECO:0000256" key="8">
    <source>
        <dbReference type="ARBA" id="ARBA00022605"/>
    </source>
</evidence>
<feature type="domain" description="Arginosuccinate synthase-like N-terminal" evidence="13">
    <location>
        <begin position="81"/>
        <end position="170"/>
    </location>
</feature>
<protein>
    <recommendedName>
        <fullName evidence="4">Argininosuccinate synthase</fullName>
        <ecNumber evidence="3">6.3.4.5</ecNumber>
    </recommendedName>
    <alternativeName>
        <fullName evidence="11">Citrulline--aspartate ligase</fullName>
    </alternativeName>
</protein>
<proteinExistence type="predicted"/>
<evidence type="ECO:0000256" key="5">
    <source>
        <dbReference type="ARBA" id="ARBA00022436"/>
    </source>
</evidence>
<dbReference type="EC" id="6.3.4.5" evidence="3"/>
<dbReference type="GO" id="GO:0006526">
    <property type="term" value="P:L-arginine biosynthetic process"/>
    <property type="evidence" value="ECO:0007669"/>
    <property type="project" value="UniProtKB-KW"/>
</dbReference>
<dbReference type="InterPro" id="IPR048267">
    <property type="entry name" value="Arginosuc_syn_N"/>
</dbReference>
<gene>
    <name evidence="15" type="ORF">QE152_g21682</name>
</gene>
<dbReference type="PROSITE" id="PS00564">
    <property type="entry name" value="ARGININOSUCCIN_SYN_1"/>
    <property type="match status" value="1"/>
</dbReference>
<dbReference type="SUPFAM" id="SSF52402">
    <property type="entry name" value="Adenine nucleotide alpha hydrolases-like"/>
    <property type="match status" value="1"/>
</dbReference>
<dbReference type="Proteomes" id="UP001458880">
    <property type="component" value="Unassembled WGS sequence"/>
</dbReference>
<dbReference type="Pfam" id="PF20979">
    <property type="entry name" value="Arginosuc_syn_C"/>
    <property type="match status" value="1"/>
</dbReference>
<dbReference type="GO" id="GO:0000053">
    <property type="term" value="P:argininosuccinate metabolic process"/>
    <property type="evidence" value="ECO:0007669"/>
    <property type="project" value="TreeGrafter"/>
</dbReference>
<dbReference type="EMBL" id="JASPKY010000202">
    <property type="protein sequence ID" value="KAK9721167.1"/>
    <property type="molecule type" value="Genomic_DNA"/>
</dbReference>
<dbReference type="Gene3D" id="3.90.1260.10">
    <property type="entry name" value="Argininosuccinate synthetase, chain A, domain 2"/>
    <property type="match status" value="1"/>
</dbReference>
<evidence type="ECO:0000256" key="2">
    <source>
        <dbReference type="ARBA" id="ARBA00005154"/>
    </source>
</evidence>
<dbReference type="PROSITE" id="PS00565">
    <property type="entry name" value="ARGININOSUCCIN_SYN_2"/>
    <property type="match status" value="1"/>
</dbReference>
<dbReference type="CDD" id="cd01999">
    <property type="entry name" value="ASS"/>
    <property type="match status" value="1"/>
</dbReference>
<keyword evidence="7" id="KW-0436">Ligase</keyword>
<dbReference type="GO" id="GO:0004055">
    <property type="term" value="F:argininosuccinate synthase activity"/>
    <property type="evidence" value="ECO:0007669"/>
    <property type="project" value="UniProtKB-EC"/>
</dbReference>
<evidence type="ECO:0000256" key="1">
    <source>
        <dbReference type="ARBA" id="ARBA00004967"/>
    </source>
</evidence>
<dbReference type="PANTHER" id="PTHR11587">
    <property type="entry name" value="ARGININOSUCCINATE SYNTHASE"/>
    <property type="match status" value="1"/>
</dbReference>
<evidence type="ECO:0000256" key="3">
    <source>
        <dbReference type="ARBA" id="ARBA00012286"/>
    </source>
</evidence>
<dbReference type="InterPro" id="IPR048268">
    <property type="entry name" value="Arginosuc_syn_C"/>
</dbReference>
<evidence type="ECO:0000259" key="13">
    <source>
        <dbReference type="Pfam" id="PF00764"/>
    </source>
</evidence>
<keyword evidence="9" id="KW-0547">Nucleotide-binding</keyword>
<dbReference type="InterPro" id="IPR014729">
    <property type="entry name" value="Rossmann-like_a/b/a_fold"/>
</dbReference>
<dbReference type="GO" id="GO:0000050">
    <property type="term" value="P:urea cycle"/>
    <property type="evidence" value="ECO:0007669"/>
    <property type="project" value="UniProtKB-KW"/>
</dbReference>
<keyword evidence="10" id="KW-0067">ATP-binding</keyword>
<sequence>MPKTKVVLAYSGGLDTSCILKWLLEKNYEVICYIANIGQDEDFEAARTKAQKIGASKIVIEDVRKPFVENFVWPAIQAGLIIEDVRKPFVENFVWPAIQAGLIYESRYLLGTSLARPCISQGLIKCAQENEAEYISHGATGKGNDQVRFELSSYYLWPEVKVIAPWRLTEFCERFQAPWSMDANLMHISYESGILENPNNEAPSDLFLMTKDPRNAPNATYRLEIHFSSGYPTLLRLEDGLELKDKLEMFTKLNELGGERGVGRIDIVENRFIGLKETSIFIKQIDD</sequence>
<keyword evidence="16" id="KW-1185">Reference proteome</keyword>
<evidence type="ECO:0000256" key="4">
    <source>
        <dbReference type="ARBA" id="ARBA00014810"/>
    </source>
</evidence>
<dbReference type="GO" id="GO:0005737">
    <property type="term" value="C:cytoplasm"/>
    <property type="evidence" value="ECO:0007669"/>
    <property type="project" value="TreeGrafter"/>
</dbReference>
<evidence type="ECO:0000256" key="9">
    <source>
        <dbReference type="ARBA" id="ARBA00022741"/>
    </source>
</evidence>
<organism evidence="15 16">
    <name type="scientific">Popillia japonica</name>
    <name type="common">Japanese beetle</name>
    <dbReference type="NCBI Taxonomy" id="7064"/>
    <lineage>
        <taxon>Eukaryota</taxon>
        <taxon>Metazoa</taxon>
        <taxon>Ecdysozoa</taxon>
        <taxon>Arthropoda</taxon>
        <taxon>Hexapoda</taxon>
        <taxon>Insecta</taxon>
        <taxon>Pterygota</taxon>
        <taxon>Neoptera</taxon>
        <taxon>Endopterygota</taxon>
        <taxon>Coleoptera</taxon>
        <taxon>Polyphaga</taxon>
        <taxon>Scarabaeiformia</taxon>
        <taxon>Scarabaeidae</taxon>
        <taxon>Rutelinae</taxon>
        <taxon>Popillia</taxon>
    </lineage>
</organism>
<dbReference type="FunFam" id="3.40.50.620:FF:000019">
    <property type="entry name" value="Argininosuccinate synthase"/>
    <property type="match status" value="2"/>
</dbReference>
<evidence type="ECO:0000259" key="14">
    <source>
        <dbReference type="Pfam" id="PF20979"/>
    </source>
</evidence>
<dbReference type="GO" id="GO:0005524">
    <property type="term" value="F:ATP binding"/>
    <property type="evidence" value="ECO:0007669"/>
    <property type="project" value="UniProtKB-KW"/>
</dbReference>
<keyword evidence="8" id="KW-0028">Amino-acid biosynthesis</keyword>